<keyword evidence="9 13" id="KW-0479">Metal-binding</keyword>
<comment type="miscellaneous">
    <text evidence="13">Reaction proceeds by a ping-pong mechanism involving intermediate methylation of a conserved cysteine residue.</text>
</comment>
<keyword evidence="8 13" id="KW-0819">tRNA processing</keyword>
<protein>
    <recommendedName>
        <fullName evidence="13">Probable dual-specificity RNA methyltransferase RlmN</fullName>
        <ecNumber evidence="13">2.1.1.192</ecNumber>
    </recommendedName>
    <alternativeName>
        <fullName evidence="13">23S rRNA (adenine(2503)-C(2))-methyltransferase</fullName>
    </alternativeName>
    <alternativeName>
        <fullName evidence="13">23S rRNA m2A2503 methyltransferase</fullName>
    </alternativeName>
    <alternativeName>
        <fullName evidence="13">Ribosomal RNA large subunit methyltransferase N</fullName>
    </alternativeName>
    <alternativeName>
        <fullName evidence="13">tRNA (adenine(37)-C(2))-methyltransferase</fullName>
    </alternativeName>
    <alternativeName>
        <fullName evidence="13">tRNA m2A37 methyltransferase</fullName>
    </alternativeName>
</protein>
<evidence type="ECO:0000256" key="3">
    <source>
        <dbReference type="ARBA" id="ARBA00022490"/>
    </source>
</evidence>
<keyword evidence="12 13" id="KW-1015">Disulfide bond</keyword>
<keyword evidence="11 13" id="KW-0411">Iron-sulfur</keyword>
<dbReference type="InterPro" id="IPR027492">
    <property type="entry name" value="RNA_MTrfase_RlmN"/>
</dbReference>
<reference evidence="15" key="1">
    <citation type="submission" date="2020-08" db="EMBL/GenBank/DDBJ databases">
        <title>Genome public.</title>
        <authorList>
            <person name="Liu C."/>
            <person name="Sun Q."/>
        </authorList>
    </citation>
    <scope>NUCLEOTIDE SEQUENCE</scope>
    <source>
        <strain evidence="15">NSJ-15</strain>
    </source>
</reference>
<evidence type="ECO:0000313" key="15">
    <source>
        <dbReference type="EMBL" id="MBC8609575.1"/>
    </source>
</evidence>
<keyword evidence="7 13" id="KW-0949">S-adenosyl-L-methionine</keyword>
<sequence>MKKIDLKSMLLTELEEFLKQIGEPGFRAKQVFSWLHEKKVRSFDEMTNLSKSLRDKLSSQCRIPCVAVKRKLVSKLDGTTKYLYGLEDGESVETVLMKYKHGNSLCVSSQVGCKMGCEFCASTKAGFVRNLSASEILDQVYETERDLGLRVSHIVMMGIGEPLDNFENVVRFLELINSPLGANISMRNISLSTCGLAERIDELAQYDFGLTLSISLHAAEDGKRSEMMPVNRRYPIQRLLQSCKNYSKITKRRISFEYALIKGKNDSTADAARLAEQLKGQLCHVNLIPVNEVKETSFVKTERENVYRFQNELIKRGINATVRRTLGSDINAACGQLRRENQSEVK</sequence>
<comment type="catalytic activity">
    <reaction evidence="13">
        <text>adenosine(37) in tRNA + 2 reduced [2Fe-2S]-[ferredoxin] + 2 S-adenosyl-L-methionine = 2-methyladenosine(37) in tRNA + 5'-deoxyadenosine + L-methionine + 2 oxidized [2Fe-2S]-[ferredoxin] + S-adenosyl-L-homocysteine</text>
        <dbReference type="Rhea" id="RHEA:43332"/>
        <dbReference type="Rhea" id="RHEA-COMP:10000"/>
        <dbReference type="Rhea" id="RHEA-COMP:10001"/>
        <dbReference type="Rhea" id="RHEA-COMP:10162"/>
        <dbReference type="Rhea" id="RHEA-COMP:10485"/>
        <dbReference type="ChEBI" id="CHEBI:17319"/>
        <dbReference type="ChEBI" id="CHEBI:33737"/>
        <dbReference type="ChEBI" id="CHEBI:33738"/>
        <dbReference type="ChEBI" id="CHEBI:57844"/>
        <dbReference type="ChEBI" id="CHEBI:57856"/>
        <dbReference type="ChEBI" id="CHEBI:59789"/>
        <dbReference type="ChEBI" id="CHEBI:74411"/>
        <dbReference type="ChEBI" id="CHEBI:74497"/>
        <dbReference type="EC" id="2.1.1.192"/>
    </reaction>
</comment>
<keyword evidence="2 13" id="KW-0004">4Fe-4S</keyword>
<feature type="binding site" evidence="13">
    <location>
        <position position="291"/>
    </location>
    <ligand>
        <name>S-adenosyl-L-methionine</name>
        <dbReference type="ChEBI" id="CHEBI:59789"/>
    </ligand>
</feature>
<organism evidence="15 16">
    <name type="scientific">Massiliimalia timonensis</name>
    <dbReference type="NCBI Taxonomy" id="1987501"/>
    <lineage>
        <taxon>Bacteria</taxon>
        <taxon>Bacillati</taxon>
        <taxon>Bacillota</taxon>
        <taxon>Clostridia</taxon>
        <taxon>Eubacteriales</taxon>
        <taxon>Oscillospiraceae</taxon>
        <taxon>Massiliimalia</taxon>
    </lineage>
</organism>
<dbReference type="SFLD" id="SFLDF00275">
    <property type="entry name" value="adenosine_C2_methyltransferase"/>
    <property type="match status" value="1"/>
</dbReference>
<dbReference type="RefSeq" id="WP_093988057.1">
    <property type="nucleotide sequence ID" value="NZ_FYDD01000003.1"/>
</dbReference>
<keyword evidence="3 13" id="KW-0963">Cytoplasm</keyword>
<dbReference type="GO" id="GO:0002935">
    <property type="term" value="F:tRNA (adenine(37)-C2)-methyltransferase activity"/>
    <property type="evidence" value="ECO:0007669"/>
    <property type="project" value="UniProtKB-UniRule"/>
</dbReference>
<dbReference type="SFLD" id="SFLDS00029">
    <property type="entry name" value="Radical_SAM"/>
    <property type="match status" value="1"/>
</dbReference>
<dbReference type="NCBIfam" id="TIGR00048">
    <property type="entry name" value="rRNA_mod_RlmN"/>
    <property type="match status" value="1"/>
</dbReference>
<comment type="catalytic activity">
    <reaction evidence="13">
        <text>adenosine(2503) in 23S rRNA + 2 reduced [2Fe-2S]-[ferredoxin] + 2 S-adenosyl-L-methionine = 2-methyladenosine(2503) in 23S rRNA + 5'-deoxyadenosine + L-methionine + 2 oxidized [2Fe-2S]-[ferredoxin] + S-adenosyl-L-homocysteine</text>
        <dbReference type="Rhea" id="RHEA:42916"/>
        <dbReference type="Rhea" id="RHEA-COMP:10000"/>
        <dbReference type="Rhea" id="RHEA-COMP:10001"/>
        <dbReference type="Rhea" id="RHEA-COMP:10152"/>
        <dbReference type="Rhea" id="RHEA-COMP:10282"/>
        <dbReference type="ChEBI" id="CHEBI:17319"/>
        <dbReference type="ChEBI" id="CHEBI:33737"/>
        <dbReference type="ChEBI" id="CHEBI:33738"/>
        <dbReference type="ChEBI" id="CHEBI:57844"/>
        <dbReference type="ChEBI" id="CHEBI:57856"/>
        <dbReference type="ChEBI" id="CHEBI:59789"/>
        <dbReference type="ChEBI" id="CHEBI:74411"/>
        <dbReference type="ChEBI" id="CHEBI:74497"/>
        <dbReference type="EC" id="2.1.1.192"/>
    </reaction>
</comment>
<dbReference type="SFLD" id="SFLDG01062">
    <property type="entry name" value="methyltransferase_(Class_A)"/>
    <property type="match status" value="1"/>
</dbReference>
<name>A0A8J6PFP8_9FIRM</name>
<keyword evidence="10 13" id="KW-0408">Iron</keyword>
<evidence type="ECO:0000256" key="1">
    <source>
        <dbReference type="ARBA" id="ARBA00004496"/>
    </source>
</evidence>
<dbReference type="SUPFAM" id="SSF102114">
    <property type="entry name" value="Radical SAM enzymes"/>
    <property type="match status" value="1"/>
</dbReference>
<dbReference type="InterPro" id="IPR040072">
    <property type="entry name" value="Methyltransferase_A"/>
</dbReference>
<dbReference type="Gene3D" id="3.20.20.70">
    <property type="entry name" value="Aldolase class I"/>
    <property type="match status" value="1"/>
</dbReference>
<dbReference type="InterPro" id="IPR013785">
    <property type="entry name" value="Aldolase_TIM"/>
</dbReference>
<feature type="binding site" evidence="13">
    <location>
        <begin position="160"/>
        <end position="161"/>
    </location>
    <ligand>
        <name>S-adenosyl-L-methionine</name>
        <dbReference type="ChEBI" id="CHEBI:59789"/>
    </ligand>
</feature>
<dbReference type="PANTHER" id="PTHR30544:SF5">
    <property type="entry name" value="RADICAL SAM CORE DOMAIN-CONTAINING PROTEIN"/>
    <property type="match status" value="1"/>
</dbReference>
<dbReference type="GO" id="GO:0070475">
    <property type="term" value="P:rRNA base methylation"/>
    <property type="evidence" value="ECO:0007669"/>
    <property type="project" value="UniProtKB-UniRule"/>
</dbReference>
<proteinExistence type="inferred from homology"/>
<keyword evidence="4 13" id="KW-0698">rRNA processing</keyword>
<keyword evidence="5 13" id="KW-0489">Methyltransferase</keyword>
<keyword evidence="6 13" id="KW-0808">Transferase</keyword>
<comment type="caution">
    <text evidence="15">The sequence shown here is derived from an EMBL/GenBank/DDBJ whole genome shotgun (WGS) entry which is preliminary data.</text>
</comment>
<dbReference type="AlphaFoldDB" id="A0A8J6PFP8"/>
<dbReference type="GO" id="GO:0051539">
    <property type="term" value="F:4 iron, 4 sulfur cluster binding"/>
    <property type="evidence" value="ECO:0007669"/>
    <property type="project" value="UniProtKB-UniRule"/>
</dbReference>
<evidence type="ECO:0000256" key="6">
    <source>
        <dbReference type="ARBA" id="ARBA00022679"/>
    </source>
</evidence>
<gene>
    <name evidence="13 15" type="primary">rlmN</name>
    <name evidence="15" type="ORF">H8702_00380</name>
</gene>
<dbReference type="EMBL" id="JACRTL010000001">
    <property type="protein sequence ID" value="MBC8609575.1"/>
    <property type="molecule type" value="Genomic_DNA"/>
</dbReference>
<feature type="domain" description="Radical SAM core" evidence="14">
    <location>
        <begin position="99"/>
        <end position="329"/>
    </location>
</feature>
<dbReference type="CDD" id="cd01335">
    <property type="entry name" value="Radical_SAM"/>
    <property type="match status" value="1"/>
</dbReference>
<evidence type="ECO:0000256" key="4">
    <source>
        <dbReference type="ARBA" id="ARBA00022552"/>
    </source>
</evidence>
<dbReference type="InterPro" id="IPR048641">
    <property type="entry name" value="RlmN_N"/>
</dbReference>
<dbReference type="GO" id="GO:0070040">
    <property type="term" value="F:rRNA (adenine(2503)-C2-)-methyltransferase activity"/>
    <property type="evidence" value="ECO:0007669"/>
    <property type="project" value="UniProtKB-UniRule"/>
</dbReference>
<evidence type="ECO:0000256" key="11">
    <source>
        <dbReference type="ARBA" id="ARBA00023014"/>
    </source>
</evidence>
<keyword evidence="16" id="KW-1185">Reference proteome</keyword>
<dbReference type="PIRSF" id="PIRSF006004">
    <property type="entry name" value="CHP00048"/>
    <property type="match status" value="1"/>
</dbReference>
<dbReference type="PROSITE" id="PS51918">
    <property type="entry name" value="RADICAL_SAM"/>
    <property type="match status" value="1"/>
</dbReference>
<dbReference type="FunFam" id="1.10.150.530:FF:000003">
    <property type="entry name" value="Dual-specificity RNA methyltransferase RlmN"/>
    <property type="match status" value="1"/>
</dbReference>
<dbReference type="GO" id="GO:0046872">
    <property type="term" value="F:metal ion binding"/>
    <property type="evidence" value="ECO:0007669"/>
    <property type="project" value="UniProtKB-KW"/>
</dbReference>
<evidence type="ECO:0000256" key="5">
    <source>
        <dbReference type="ARBA" id="ARBA00022603"/>
    </source>
</evidence>
<dbReference type="InterPro" id="IPR004383">
    <property type="entry name" value="rRNA_lsu_MTrfase_RlmN/Cfr"/>
</dbReference>
<dbReference type="InterPro" id="IPR007197">
    <property type="entry name" value="rSAM"/>
</dbReference>
<feature type="active site" description="Proton acceptor" evidence="13">
    <location>
        <position position="93"/>
    </location>
</feature>
<dbReference type="GO" id="GO:0030488">
    <property type="term" value="P:tRNA methylation"/>
    <property type="evidence" value="ECO:0007669"/>
    <property type="project" value="UniProtKB-UniRule"/>
</dbReference>
<accession>A0A8J6PFP8</accession>
<feature type="binding site" evidence="13">
    <location>
        <position position="120"/>
    </location>
    <ligand>
        <name>[4Fe-4S] cluster</name>
        <dbReference type="ChEBI" id="CHEBI:49883"/>
        <note>4Fe-4S-S-AdoMet</note>
    </ligand>
</feature>
<dbReference type="GO" id="GO:0019843">
    <property type="term" value="F:rRNA binding"/>
    <property type="evidence" value="ECO:0007669"/>
    <property type="project" value="UniProtKB-UniRule"/>
</dbReference>
<feature type="binding site" evidence="13">
    <location>
        <position position="117"/>
    </location>
    <ligand>
        <name>[4Fe-4S] cluster</name>
        <dbReference type="ChEBI" id="CHEBI:49883"/>
        <note>4Fe-4S-S-AdoMet</note>
    </ligand>
</feature>
<dbReference type="Pfam" id="PF04055">
    <property type="entry name" value="Radical_SAM"/>
    <property type="match status" value="1"/>
</dbReference>
<feature type="binding site" evidence="13">
    <location>
        <position position="113"/>
    </location>
    <ligand>
        <name>[4Fe-4S] cluster</name>
        <dbReference type="ChEBI" id="CHEBI:49883"/>
        <note>4Fe-4S-S-AdoMet</note>
    </ligand>
</feature>
<evidence type="ECO:0000313" key="16">
    <source>
        <dbReference type="Proteomes" id="UP000632659"/>
    </source>
</evidence>
<evidence type="ECO:0000259" key="14">
    <source>
        <dbReference type="PROSITE" id="PS51918"/>
    </source>
</evidence>
<evidence type="ECO:0000256" key="10">
    <source>
        <dbReference type="ARBA" id="ARBA00023004"/>
    </source>
</evidence>
<dbReference type="EC" id="2.1.1.192" evidence="13"/>
<evidence type="ECO:0000256" key="13">
    <source>
        <dbReference type="HAMAP-Rule" id="MF_01849"/>
    </source>
</evidence>
<dbReference type="Gene3D" id="1.10.150.530">
    <property type="match status" value="1"/>
</dbReference>
<comment type="subcellular location">
    <subcellularLocation>
        <location evidence="1 13">Cytoplasm</location>
    </subcellularLocation>
</comment>
<dbReference type="GO" id="GO:0000049">
    <property type="term" value="F:tRNA binding"/>
    <property type="evidence" value="ECO:0007669"/>
    <property type="project" value="UniProtKB-UniRule"/>
</dbReference>
<dbReference type="HAMAP" id="MF_01849">
    <property type="entry name" value="RNA_methyltr_RlmN"/>
    <property type="match status" value="1"/>
</dbReference>
<comment type="cofactor">
    <cofactor evidence="13">
        <name>[4Fe-4S] cluster</name>
        <dbReference type="ChEBI" id="CHEBI:49883"/>
    </cofactor>
    <text evidence="13">Binds 1 [4Fe-4S] cluster. The cluster is coordinated with 3 cysteines and an exchangeable S-adenosyl-L-methionine.</text>
</comment>
<dbReference type="OrthoDB" id="9793973at2"/>
<dbReference type="PANTHER" id="PTHR30544">
    <property type="entry name" value="23S RRNA METHYLTRANSFERASE"/>
    <property type="match status" value="1"/>
</dbReference>
<evidence type="ECO:0000256" key="12">
    <source>
        <dbReference type="ARBA" id="ARBA00023157"/>
    </source>
</evidence>
<evidence type="ECO:0000256" key="7">
    <source>
        <dbReference type="ARBA" id="ARBA00022691"/>
    </source>
</evidence>
<feature type="binding site" evidence="13">
    <location>
        <begin position="215"/>
        <end position="217"/>
    </location>
    <ligand>
        <name>S-adenosyl-L-methionine</name>
        <dbReference type="ChEBI" id="CHEBI:59789"/>
    </ligand>
</feature>
<comment type="function">
    <text evidence="13">Specifically methylates position 2 of adenine 2503 in 23S rRNA and position 2 of adenine 37 in tRNAs.</text>
</comment>
<dbReference type="Proteomes" id="UP000632659">
    <property type="component" value="Unassembled WGS sequence"/>
</dbReference>
<feature type="binding site" evidence="13">
    <location>
        <position position="192"/>
    </location>
    <ligand>
        <name>S-adenosyl-L-methionine</name>
        <dbReference type="ChEBI" id="CHEBI:59789"/>
    </ligand>
</feature>
<comment type="caution">
    <text evidence="13">Lacks conserved residue(s) required for the propagation of feature annotation.</text>
</comment>
<evidence type="ECO:0000256" key="9">
    <source>
        <dbReference type="ARBA" id="ARBA00022723"/>
    </source>
</evidence>
<dbReference type="Pfam" id="PF21016">
    <property type="entry name" value="RlmN_N"/>
    <property type="match status" value="1"/>
</dbReference>
<dbReference type="FunFam" id="3.20.20.70:FF:000014">
    <property type="entry name" value="Probable dual-specificity RNA methyltransferase RlmN"/>
    <property type="match status" value="1"/>
</dbReference>
<feature type="active site" description="S-methylcysteine intermediate" evidence="13">
    <location>
        <position position="334"/>
    </location>
</feature>
<dbReference type="GO" id="GO:0005737">
    <property type="term" value="C:cytoplasm"/>
    <property type="evidence" value="ECO:0007669"/>
    <property type="project" value="UniProtKB-SubCell"/>
</dbReference>
<dbReference type="InterPro" id="IPR058240">
    <property type="entry name" value="rSAM_sf"/>
</dbReference>
<evidence type="ECO:0000256" key="8">
    <source>
        <dbReference type="ARBA" id="ARBA00022694"/>
    </source>
</evidence>
<comment type="similarity">
    <text evidence="13">Belongs to the radical SAM superfamily. RlmN family.</text>
</comment>
<evidence type="ECO:0000256" key="2">
    <source>
        <dbReference type="ARBA" id="ARBA00022485"/>
    </source>
</evidence>